<dbReference type="EMBL" id="WMIE01000004">
    <property type="protein sequence ID" value="MTH77850.1"/>
    <property type="molecule type" value="Genomic_DNA"/>
</dbReference>
<reference evidence="1 2" key="1">
    <citation type="submission" date="2019-11" db="EMBL/GenBank/DDBJ databases">
        <authorList>
            <person name="Dong K."/>
        </authorList>
    </citation>
    <scope>NUCLEOTIDE SEQUENCE [LARGE SCALE GENOMIC DNA]</scope>
    <source>
        <strain evidence="1 2">NBRC 111993</strain>
    </source>
</reference>
<evidence type="ECO:0000313" key="2">
    <source>
        <dbReference type="Proteomes" id="UP000478183"/>
    </source>
</evidence>
<organism evidence="1 2">
    <name type="scientific">Paracoccus aestuariivivens</name>
    <dbReference type="NCBI Taxonomy" id="1820333"/>
    <lineage>
        <taxon>Bacteria</taxon>
        <taxon>Pseudomonadati</taxon>
        <taxon>Pseudomonadota</taxon>
        <taxon>Alphaproteobacteria</taxon>
        <taxon>Rhodobacterales</taxon>
        <taxon>Paracoccaceae</taxon>
        <taxon>Paracoccus</taxon>
    </lineage>
</organism>
<dbReference type="InterPro" id="IPR011009">
    <property type="entry name" value="Kinase-like_dom_sf"/>
</dbReference>
<dbReference type="GO" id="GO:0019748">
    <property type="term" value="P:secondary metabolic process"/>
    <property type="evidence" value="ECO:0007669"/>
    <property type="project" value="InterPro"/>
</dbReference>
<gene>
    <name evidence="1" type="ORF">GL286_08945</name>
</gene>
<keyword evidence="2" id="KW-1185">Reference proteome</keyword>
<dbReference type="InterPro" id="IPR006748">
    <property type="entry name" value="NH2Glyco/OHUrea_AB-resist_kin"/>
</dbReference>
<dbReference type="SUPFAM" id="SSF56112">
    <property type="entry name" value="Protein kinase-like (PK-like)"/>
    <property type="match status" value="1"/>
</dbReference>
<accession>A0A6L6J7D0</accession>
<dbReference type="Proteomes" id="UP000478183">
    <property type="component" value="Unassembled WGS sequence"/>
</dbReference>
<dbReference type="GO" id="GO:0016773">
    <property type="term" value="F:phosphotransferase activity, alcohol group as acceptor"/>
    <property type="evidence" value="ECO:0007669"/>
    <property type="project" value="InterPro"/>
</dbReference>
<comment type="caution">
    <text evidence="1">The sequence shown here is derived from an EMBL/GenBank/DDBJ whole genome shotgun (WGS) entry which is preliminary data.</text>
</comment>
<protein>
    <submittedName>
        <fullName evidence="1">APH(6) family putative aminoglycoside O-phosphotransferase</fullName>
    </submittedName>
</protein>
<proteinExistence type="predicted"/>
<sequence>MFDPYLQRWHLIPDGDAITSPSAHLLPVRQNDVRCMLKLALTAEEGRGGAALAWWNGNGAAKVLARKGPALLIERAECSTSLSAMARSGKDDDACRIICDTVALLHARKAAPPDGLVSLDRWFQDLWPVAKSRGGMLGDSADAARHLLVGPQDIVVLHGDIHHGNVLDFGDRGWLAIDPKGLWGERAFDYANIFLNPDLARPARPVAVDQRLFLRRLDIVTGMSGVARKRMLQWILAWCGLSAVWFLEEGMSAPINAKVAEMAAAELSRLSV</sequence>
<dbReference type="Pfam" id="PF04655">
    <property type="entry name" value="APH_6_hur"/>
    <property type="match status" value="1"/>
</dbReference>
<name>A0A6L6J7D0_9RHOB</name>
<keyword evidence="1" id="KW-0808">Transferase</keyword>
<evidence type="ECO:0000313" key="1">
    <source>
        <dbReference type="EMBL" id="MTH77850.1"/>
    </source>
</evidence>
<dbReference type="OrthoDB" id="3638028at2"/>
<dbReference type="AlphaFoldDB" id="A0A6L6J7D0"/>
<dbReference type="RefSeq" id="WP_155095219.1">
    <property type="nucleotide sequence ID" value="NZ_WMIE01000004.1"/>
</dbReference>